<accession>A0A1T4P698</accession>
<proteinExistence type="predicted"/>
<dbReference type="Gene3D" id="3.20.20.70">
    <property type="entry name" value="Aldolase class I"/>
    <property type="match status" value="1"/>
</dbReference>
<dbReference type="EMBL" id="FUWO01000030">
    <property type="protein sequence ID" value="SJZ87110.1"/>
    <property type="molecule type" value="Genomic_DNA"/>
</dbReference>
<reference evidence="2" key="1">
    <citation type="submission" date="2017-02" db="EMBL/GenBank/DDBJ databases">
        <authorList>
            <person name="Varghese N."/>
            <person name="Submissions S."/>
        </authorList>
    </citation>
    <scope>NUCLEOTIDE SEQUENCE [LARGE SCALE GENOMIC DNA]</scope>
    <source>
        <strain evidence="2">DSM 15739</strain>
    </source>
</reference>
<dbReference type="AlphaFoldDB" id="A0A1T4P698"/>
<evidence type="ECO:0000313" key="2">
    <source>
        <dbReference type="Proteomes" id="UP000189941"/>
    </source>
</evidence>
<dbReference type="CDD" id="cd00945">
    <property type="entry name" value="Aldolase_Class_I"/>
    <property type="match status" value="1"/>
</dbReference>
<evidence type="ECO:0000313" key="1">
    <source>
        <dbReference type="EMBL" id="SJZ87110.1"/>
    </source>
</evidence>
<dbReference type="Proteomes" id="UP000189941">
    <property type="component" value="Unassembled WGS sequence"/>
</dbReference>
<organism evidence="1 2">
    <name type="scientific">Globicatella sulfidifaciens DSM 15739</name>
    <dbReference type="NCBI Taxonomy" id="1121925"/>
    <lineage>
        <taxon>Bacteria</taxon>
        <taxon>Bacillati</taxon>
        <taxon>Bacillota</taxon>
        <taxon>Bacilli</taxon>
        <taxon>Lactobacillales</taxon>
        <taxon>Aerococcaceae</taxon>
        <taxon>Globicatella</taxon>
    </lineage>
</organism>
<keyword evidence="2" id="KW-1185">Reference proteome</keyword>
<dbReference type="RefSeq" id="WP_234982962.1">
    <property type="nucleotide sequence ID" value="NZ_FUWO01000030.1"/>
</dbReference>
<name>A0A1T4P698_9LACT</name>
<dbReference type="STRING" id="1121925.SAMN02746011_01964"/>
<evidence type="ECO:0008006" key="3">
    <source>
        <dbReference type="Google" id="ProtNLM"/>
    </source>
</evidence>
<dbReference type="InterPro" id="IPR013785">
    <property type="entry name" value="Aldolase_TIM"/>
</dbReference>
<protein>
    <recommendedName>
        <fullName evidence="3">Hydrolase</fullName>
    </recommendedName>
</protein>
<gene>
    <name evidence="1" type="ORF">SAMN02746011_01964</name>
</gene>
<dbReference type="SUPFAM" id="SSF51395">
    <property type="entry name" value="FMN-linked oxidoreductases"/>
    <property type="match status" value="1"/>
</dbReference>
<sequence length="267" mass="29143">MTNEHIEKSFNHYNITHYESIRTELDDDNQSVVIINDVEVPNRKNIPAFQSKLRSRIVEVPEEIYEASGILIFGKRIKSLLFSTDVAIIRNSNAQSVIAVYPFTPQTTIMQSIIDVSSVPVFVGVGGGTTTGLRSVNLSFQAEQLGAYGVVVNAPMENEVISQIREHIDIPLIATISSFQDDFKGKLAAGATMFNISGGAKTVELVKHIRQEVGPDVPIIATGGPTGELVKATIRAGANAITYTPPTSAEIFAELMKRYREGQKAHD</sequence>